<keyword evidence="3 4" id="KW-0808">Transferase</keyword>
<dbReference type="EC" id="2.4.1.7" evidence="4"/>
<dbReference type="Gene3D" id="3.90.400.10">
    <property type="entry name" value="Oligo-1,6-glucosidase, Domain 2"/>
    <property type="match status" value="1"/>
</dbReference>
<dbReference type="PANTHER" id="PTHR38784">
    <property type="entry name" value="SUCROSE PHOSPHORYLASE"/>
    <property type="match status" value="1"/>
</dbReference>
<dbReference type="SUPFAM" id="SSF51445">
    <property type="entry name" value="(Trans)glycosidases"/>
    <property type="match status" value="1"/>
</dbReference>
<dbReference type="SMART" id="SM00642">
    <property type="entry name" value="Aamy"/>
    <property type="match status" value="1"/>
</dbReference>
<protein>
    <recommendedName>
        <fullName evidence="4">Sucrose phosphorylase</fullName>
        <ecNumber evidence="4">2.4.1.7</ecNumber>
    </recommendedName>
    <alternativeName>
        <fullName evidence="4">Sucrose glucosyltransferase</fullName>
    </alternativeName>
</protein>
<keyword evidence="2 4" id="KW-0328">Glycosyltransferase</keyword>
<gene>
    <name evidence="6" type="primary">gtfA</name>
    <name evidence="6" type="ORF">ACFQHW_12025</name>
</gene>
<dbReference type="NCBIfam" id="TIGR03852">
    <property type="entry name" value="sucrose_gtfA"/>
    <property type="match status" value="1"/>
</dbReference>
<comment type="caution">
    <text evidence="6">The sequence shown here is derived from an EMBL/GenBank/DDBJ whole genome shotgun (WGS) entry which is preliminary data.</text>
</comment>
<evidence type="ECO:0000313" key="7">
    <source>
        <dbReference type="Proteomes" id="UP001596310"/>
    </source>
</evidence>
<dbReference type="PANTHER" id="PTHR38784:SF1">
    <property type="entry name" value="SUCROSE PHOSPHORYLASE"/>
    <property type="match status" value="1"/>
</dbReference>
<evidence type="ECO:0000259" key="5">
    <source>
        <dbReference type="SMART" id="SM00642"/>
    </source>
</evidence>
<name>A0ABW1UT97_9LACO</name>
<comment type="catalytic activity">
    <reaction evidence="4">
        <text>sucrose + phosphate = D-fructose + alpha-D-glucose 1-phosphate</text>
        <dbReference type="Rhea" id="RHEA:24048"/>
        <dbReference type="ChEBI" id="CHEBI:17992"/>
        <dbReference type="ChEBI" id="CHEBI:37721"/>
        <dbReference type="ChEBI" id="CHEBI:43474"/>
        <dbReference type="ChEBI" id="CHEBI:58601"/>
        <dbReference type="EC" id="2.4.1.7"/>
    </reaction>
</comment>
<dbReference type="PIRSF" id="PIRSF003059">
    <property type="entry name" value="Sucrose_phosphorylase"/>
    <property type="match status" value="1"/>
</dbReference>
<evidence type="ECO:0000313" key="6">
    <source>
        <dbReference type="EMBL" id="MFC6316290.1"/>
    </source>
</evidence>
<dbReference type="Gene3D" id="3.20.20.80">
    <property type="entry name" value="Glycosidases"/>
    <property type="match status" value="1"/>
</dbReference>
<comment type="similarity">
    <text evidence="1 4">Belongs to the glycosyl hydrolase 13 family. Sucrose phosphorylase subfamily.</text>
</comment>
<feature type="domain" description="Glycosyl hydrolase family 13 catalytic" evidence="5">
    <location>
        <begin position="6"/>
        <end position="423"/>
    </location>
</feature>
<dbReference type="InterPro" id="IPR006047">
    <property type="entry name" value="GH13_cat_dom"/>
</dbReference>
<dbReference type="Proteomes" id="UP001596310">
    <property type="component" value="Unassembled WGS sequence"/>
</dbReference>
<proteinExistence type="inferred from homology"/>
<keyword evidence="7" id="KW-1185">Reference proteome</keyword>
<evidence type="ECO:0000256" key="3">
    <source>
        <dbReference type="ARBA" id="ARBA00022679"/>
    </source>
</evidence>
<evidence type="ECO:0000256" key="2">
    <source>
        <dbReference type="ARBA" id="ARBA00022676"/>
    </source>
</evidence>
<dbReference type="InterPro" id="IPR017853">
    <property type="entry name" value="GH"/>
</dbReference>
<reference evidence="7" key="1">
    <citation type="journal article" date="2019" name="Int. J. Syst. Evol. Microbiol.">
        <title>The Global Catalogue of Microorganisms (GCM) 10K type strain sequencing project: providing services to taxonomists for standard genome sequencing and annotation.</title>
        <authorList>
            <consortium name="The Broad Institute Genomics Platform"/>
            <consortium name="The Broad Institute Genome Sequencing Center for Infectious Disease"/>
            <person name="Wu L."/>
            <person name="Ma J."/>
        </authorList>
    </citation>
    <scope>NUCLEOTIDE SEQUENCE [LARGE SCALE GENOMIC DNA]</scope>
    <source>
        <strain evidence="7">CCM 8897</strain>
    </source>
</reference>
<dbReference type="RefSeq" id="WP_125599139.1">
    <property type="nucleotide sequence ID" value="NZ_JBHSSM010000029.1"/>
</dbReference>
<dbReference type="InterPro" id="IPR016377">
    <property type="entry name" value="Sucrose_GGa_phosphorylase-rel"/>
</dbReference>
<dbReference type="InterPro" id="IPR022527">
    <property type="entry name" value="Sucrose_phospho"/>
</dbReference>
<organism evidence="6 7">
    <name type="scientific">Lapidilactobacillus achengensis</name>
    <dbReference type="NCBI Taxonomy" id="2486000"/>
    <lineage>
        <taxon>Bacteria</taxon>
        <taxon>Bacillati</taxon>
        <taxon>Bacillota</taxon>
        <taxon>Bacilli</taxon>
        <taxon>Lactobacillales</taxon>
        <taxon>Lactobacillaceae</taxon>
        <taxon>Lapidilactobacillus</taxon>
    </lineage>
</organism>
<dbReference type="EMBL" id="JBHSSM010000029">
    <property type="protein sequence ID" value="MFC6316290.1"/>
    <property type="molecule type" value="Genomic_DNA"/>
</dbReference>
<evidence type="ECO:0000256" key="1">
    <source>
        <dbReference type="ARBA" id="ARBA00008452"/>
    </source>
</evidence>
<evidence type="ECO:0000256" key="4">
    <source>
        <dbReference type="PIRNR" id="PIRNR003059"/>
    </source>
</evidence>
<accession>A0ABW1UT97</accession>
<sequence length="480" mass="54040">MKLKNQVMLITYGDSLGSDIAAVHRNLNQYFQAAIGNVHLLPYFPSTGDRGFAPSVYGQVDPQLGDWPAVTALAADYPLMSDFMINHLSRQSPQFQDFQQKGAASAYRNLFLRWDRFWPVDRPTEADVALIYKRKDRAPEQTITFQDGSTAAIWNTFGPEQLDLDVRQPVTKDFIRTTLTELIQRGSGMIRLDAFAYAIKRLDSNDFFVEPEIWTLLAEVAAIAREQGAELLPEIHEHYSIQRKLTDHGYWTYDFALPMVVLHALYSGTTTRLAAWLAASPMRQFTTLDTHDGIGVVDVRDILTPAEIDFTVAELYKVGANVKRKYSSAAYHNLDIYQLNTTYYSALGDDDRRYFLSRLLQMFAPGIPQVYYVGLLAGKNDLALLEATKEGRNINRHYYTDAEITTEVQRPVVEALLALFAFRNQSAAFDLAGTITVTTPTPQSIVITRENQAGTVQAQLTADLQRLTYSVTENGQAVTF</sequence>
<dbReference type="GO" id="GO:0009018">
    <property type="term" value="F:sucrose phosphorylase activity"/>
    <property type="evidence" value="ECO:0007669"/>
    <property type="project" value="UniProtKB-EC"/>
</dbReference>
<dbReference type="InterPro" id="IPR045857">
    <property type="entry name" value="O16G_dom_2"/>
</dbReference>